<evidence type="ECO:0000256" key="3">
    <source>
        <dbReference type="ARBA" id="ARBA00022630"/>
    </source>
</evidence>
<evidence type="ECO:0000259" key="6">
    <source>
        <dbReference type="PROSITE" id="PS51387"/>
    </source>
</evidence>
<dbReference type="InterPro" id="IPR016169">
    <property type="entry name" value="FAD-bd_PCMH_sub2"/>
</dbReference>
<gene>
    <name evidence="7" type="primary">cya6</name>
</gene>
<accession>A0A060P188</accession>
<proteinExistence type="inferred from homology"/>
<evidence type="ECO:0000256" key="4">
    <source>
        <dbReference type="ARBA" id="ARBA00022827"/>
    </source>
</evidence>
<dbReference type="InterPro" id="IPR050416">
    <property type="entry name" value="FAD-linked_Oxidoreductase"/>
</dbReference>
<dbReference type="PROSITE" id="PS51318">
    <property type="entry name" value="TAT"/>
    <property type="match status" value="1"/>
</dbReference>
<evidence type="ECO:0000256" key="1">
    <source>
        <dbReference type="ARBA" id="ARBA00001974"/>
    </source>
</evidence>
<keyword evidence="3" id="KW-0285">Flavoprotein</keyword>
<name>A0A060P188_PETGR</name>
<dbReference type="PROSITE" id="PS51387">
    <property type="entry name" value="FAD_PCMH"/>
    <property type="match status" value="1"/>
</dbReference>
<dbReference type="Pfam" id="PF08031">
    <property type="entry name" value="BBE"/>
    <property type="match status" value="1"/>
</dbReference>
<dbReference type="PANTHER" id="PTHR42973:SF39">
    <property type="entry name" value="FAD-BINDING PCMH-TYPE DOMAIN-CONTAINING PROTEIN"/>
    <property type="match status" value="1"/>
</dbReference>
<dbReference type="GO" id="GO:0071949">
    <property type="term" value="F:FAD binding"/>
    <property type="evidence" value="ECO:0007669"/>
    <property type="project" value="InterPro"/>
</dbReference>
<dbReference type="EMBL" id="AB819397">
    <property type="protein sequence ID" value="BAO84879.1"/>
    <property type="molecule type" value="Genomic_DNA"/>
</dbReference>
<dbReference type="Pfam" id="PF01565">
    <property type="entry name" value="FAD_binding_4"/>
    <property type="match status" value="1"/>
</dbReference>
<sequence length="540" mass="58389">MSELNRRGLLTRAGLVGAGLVSADFLAGGGTAAAAGKNTAKSAGKCAPAFDTVTVQPGDPRYDSFIRAHNTRFSNRPDQVTIATSSDQVAEALGRAVAAGQEVAVRSGGHCLENFTTYSGVKHLIDLSQMSDVYYDERRGAFAVGPGAIVAPTQNTLFKGWGVTIPSAGCSEVGLGGHILGGGYNFYSRIHGIAVDHLDAVEVVVVGADGQPRTIVATRRQDDPNRALWWAHTGGGGGNFGIVTRYWLRTPGVNSSDPARLLPRGSNQRVRNVQWSWNDLSPQAFRTLVRNFSRWYELNSAPGAKEVQVWASFSASHQAAGVIGLMAGVSKDVPGGEALLDELFEATAAGAGVSPVADSRYELPWLDRDNWYWGPPGRQKDKTADLKKSYTDEQLDTIYAYLTDDHGDPGAQVNLAALGGRINSVRSDATAYVHRDSILRVYFTPGVWRAEAQDAKYVAWVRKLYRDVYRNTGGVPAPDAANSGAYINYPDVDLADPEWNTSDTPWHGLYYGANYARLQRVKSAYDPRDVFHHALSIRPA</sequence>
<dbReference type="InterPro" id="IPR006094">
    <property type="entry name" value="Oxid_FAD_bind_N"/>
</dbReference>
<dbReference type="InterPro" id="IPR036318">
    <property type="entry name" value="FAD-bd_PCMH-like_sf"/>
</dbReference>
<evidence type="ECO:0000313" key="7">
    <source>
        <dbReference type="EMBL" id="BAO84879.1"/>
    </source>
</evidence>
<dbReference type="SUPFAM" id="SSF56176">
    <property type="entry name" value="FAD-binding/transporter-associated domain-like"/>
    <property type="match status" value="1"/>
</dbReference>
<keyword evidence="4" id="KW-0274">FAD</keyword>
<evidence type="ECO:0000256" key="5">
    <source>
        <dbReference type="ARBA" id="ARBA00023002"/>
    </source>
</evidence>
<organism evidence="7">
    <name type="scientific">Peterkaempfera griseoplana</name>
    <name type="common">Streptacidiphilus griseoplanus</name>
    <dbReference type="NCBI Taxonomy" id="66896"/>
    <lineage>
        <taxon>Bacteria</taxon>
        <taxon>Bacillati</taxon>
        <taxon>Actinomycetota</taxon>
        <taxon>Actinomycetes</taxon>
        <taxon>Kitasatosporales</taxon>
        <taxon>Streptomycetaceae</taxon>
        <taxon>Peterkaempfera</taxon>
    </lineage>
</organism>
<dbReference type="PANTHER" id="PTHR42973">
    <property type="entry name" value="BINDING OXIDOREDUCTASE, PUTATIVE (AFU_ORTHOLOGUE AFUA_1G17690)-RELATED"/>
    <property type="match status" value="1"/>
</dbReference>
<reference evidence="7" key="1">
    <citation type="journal article" date="2013" name="Chem. Biol.">
        <title>Core assembly mechanism of quinocarcin/SF-1739: bimodular complex nonribosomal peptide synthetases for sequential mannich-type reactions.</title>
        <authorList>
            <person name="Hiratsuka T."/>
            <person name="Koketsu K."/>
            <person name="Minami A."/>
            <person name="Kaneko S."/>
            <person name="Yamazaki C."/>
            <person name="Watanabe K."/>
            <person name="Oguri H."/>
            <person name="Oikawa H."/>
        </authorList>
    </citation>
    <scope>NUCLEOTIDE SEQUENCE</scope>
    <source>
        <strain evidence="7">SF-1739</strain>
    </source>
</reference>
<dbReference type="AlphaFoldDB" id="A0A060P188"/>
<feature type="domain" description="FAD-binding PCMH-type" evidence="6">
    <location>
        <begin position="73"/>
        <end position="253"/>
    </location>
</feature>
<protein>
    <submittedName>
        <fullName evidence="7">Putative oxidoreductase</fullName>
    </submittedName>
</protein>
<dbReference type="Gene3D" id="3.30.465.10">
    <property type="match status" value="1"/>
</dbReference>
<dbReference type="InterPro" id="IPR016166">
    <property type="entry name" value="FAD-bd_PCMH"/>
</dbReference>
<comment type="similarity">
    <text evidence="2">Belongs to the oxygen-dependent FAD-linked oxidoreductase family.</text>
</comment>
<evidence type="ECO:0000256" key="2">
    <source>
        <dbReference type="ARBA" id="ARBA00005466"/>
    </source>
</evidence>
<dbReference type="InterPro" id="IPR006311">
    <property type="entry name" value="TAT_signal"/>
</dbReference>
<dbReference type="GO" id="GO:0016491">
    <property type="term" value="F:oxidoreductase activity"/>
    <property type="evidence" value="ECO:0007669"/>
    <property type="project" value="UniProtKB-KW"/>
</dbReference>
<dbReference type="InterPro" id="IPR012951">
    <property type="entry name" value="BBE"/>
</dbReference>
<keyword evidence="5" id="KW-0560">Oxidoreductase</keyword>
<comment type="cofactor">
    <cofactor evidence="1">
        <name>FAD</name>
        <dbReference type="ChEBI" id="CHEBI:57692"/>
    </cofactor>
</comment>
<dbReference type="Gene3D" id="3.40.462.20">
    <property type="match status" value="1"/>
</dbReference>